<evidence type="ECO:0000256" key="10">
    <source>
        <dbReference type="ARBA" id="ARBA00038039"/>
    </source>
</evidence>
<dbReference type="PANTHER" id="PTHR16201:SF44">
    <property type="entry name" value="SEVEN TRANSMEMBRANE PROTEIN 1"/>
    <property type="match status" value="1"/>
</dbReference>
<dbReference type="Proteomes" id="UP000033140">
    <property type="component" value="Unassembled WGS sequence"/>
</dbReference>
<dbReference type="SUPFAM" id="SSF53756">
    <property type="entry name" value="UDP-Glycosyltransferase/glycogen phosphorylase"/>
    <property type="match status" value="1"/>
</dbReference>
<evidence type="ECO:0000256" key="7">
    <source>
        <dbReference type="ARBA" id="ARBA00023136"/>
    </source>
</evidence>
<feature type="transmembrane region" description="Helical" evidence="15">
    <location>
        <begin position="551"/>
        <end position="572"/>
    </location>
</feature>
<dbReference type="Gene3D" id="1.20.1280.290">
    <property type="match status" value="2"/>
</dbReference>
<reference evidence="17 18" key="3">
    <citation type="journal article" date="2015" name="Genome Announc.">
        <title>Draft Genome Sequence of the Archiascomycetous Yeast Saitoella complicata.</title>
        <authorList>
            <person name="Yamauchi K."/>
            <person name="Kondo S."/>
            <person name="Hamamoto M."/>
            <person name="Takahashi Y."/>
            <person name="Ogura Y."/>
            <person name="Hayashi T."/>
            <person name="Nishida H."/>
        </authorList>
    </citation>
    <scope>NUCLEOTIDE SEQUENCE [LARGE SCALE GENOMIC DNA]</scope>
    <source>
        <strain evidence="17 18">NRRL Y-17804</strain>
    </source>
</reference>
<name>A0A0E9NH36_SAICN</name>
<protein>
    <recommendedName>
        <fullName evidence="4 13">UDP-N-acetylglucosamine transferase subunit ALG13</fullName>
        <ecNumber evidence="3 13">2.4.1.141</ecNumber>
    </recommendedName>
    <alternativeName>
        <fullName evidence="9 13">Asparagine-linked glycosylation protein 13</fullName>
    </alternativeName>
</protein>
<dbReference type="EC" id="2.4.1.141" evidence="3 13"/>
<evidence type="ECO:0000256" key="5">
    <source>
        <dbReference type="ARBA" id="ARBA00022692"/>
    </source>
</evidence>
<comment type="caution">
    <text evidence="17">The sequence shown here is derived from an EMBL/GenBank/DDBJ whole genome shotgun (WGS) entry which is preliminary data.</text>
</comment>
<reference evidence="17 18" key="2">
    <citation type="journal article" date="2014" name="J. Gen. Appl. Microbiol.">
        <title>The early diverging ascomycetous budding yeast Saitoella complicata has three histone deacetylases belonging to the Clr6, Hos2, and Rpd3 lineages.</title>
        <authorList>
            <person name="Nishida H."/>
            <person name="Matsumoto T."/>
            <person name="Kondo S."/>
            <person name="Hamamoto M."/>
            <person name="Yoshikawa H."/>
        </authorList>
    </citation>
    <scope>NUCLEOTIDE SEQUENCE [LARGE SCALE GENOMIC DNA]</scope>
    <source>
        <strain evidence="17 18">NRRL Y-17804</strain>
    </source>
</reference>
<evidence type="ECO:0000256" key="12">
    <source>
        <dbReference type="ARBA" id="ARBA00050768"/>
    </source>
</evidence>
<evidence type="ECO:0000256" key="14">
    <source>
        <dbReference type="SAM" id="MobiDB-lite"/>
    </source>
</evidence>
<evidence type="ECO:0000256" key="15">
    <source>
        <dbReference type="SAM" id="Phobius"/>
    </source>
</evidence>
<sequence>MRSVFVTVGSTVFHKLVVAAVKPEVQEALQRAGYTHMVIQHGMDGDRVLRGQLRLQPAEDYRLKIRSFDYSASIREEMANADLIISHAGSGTILEALNLRKPLVVVVNDMLMDNHQQELADELQKSGYVAACLPSDLADAIQNMKALKPRKQDFEEECMERDGNNTPPDFKEKRRKTRACKQQADMEKVIRRDSKFQGKEKNHTNTRPPPRVKYFASPADILDTNDYSYQMFTFQSPVSPYTFSQTNAIMRPISFSSPAPATGERTHTQGTTSTSSPLKPPGYHIRSPPSSPLNPTSTTQRRRPPPTLPPPSARRQKNLTQTVALLKHQREKRVREGRGGEDEIMRVIIAAERRRREGEMEEEARRAAAWDEGEEMDADGDFEMDGMDVGGGEGMEMYSSRNPTGGQVETRTCPECWSDELVAVDGGSRTQKVIAGRSGLFFYFLRRILAQLTAPPLTSKNSIAAPTNQIAYIPSPPPMAVSELRQELSGVSGSISLACWLVVLLPQLYENYRLHSASGVSLTFILAWLIGDVLSLAGALTGGLLSTVVVLSAYFCVADGVLIAQVVYYNYLNKASGEGHAKTRRTSSMSVVAGAQDHIVGGGGDRETAPLLRGRSTSTASKHSLREQARARRRKAILQNISAVILVIAAGILGYLLTSHHSLSSPAPTDPQIPEAPKPTPSLLSSTLGYASALTYLLARIPQLLQNHRRRATDGLSILFFVFSMLGNVSFAASIMFGEEEWRGSAPWLVGSVGTIVEDLGVFWQFWAYGRGEEGEGDDEEAVV</sequence>
<keyword evidence="13" id="KW-0328">Glycosyltransferase</keyword>
<feature type="region of interest" description="Disordered" evidence="14">
    <location>
        <begin position="254"/>
        <end position="318"/>
    </location>
</feature>
<accession>A0A0E9NH36</accession>
<comment type="catalytic activity">
    <reaction evidence="12">
        <text>L-histidine(out) + L-arginine(in) = L-histidine(in) + L-arginine(out)</text>
        <dbReference type="Rhea" id="RHEA:71063"/>
        <dbReference type="ChEBI" id="CHEBI:32682"/>
        <dbReference type="ChEBI" id="CHEBI:57595"/>
    </reaction>
</comment>
<feature type="region of interest" description="Disordered" evidence="14">
    <location>
        <begin position="604"/>
        <end position="626"/>
    </location>
</feature>
<dbReference type="GO" id="GO:0005783">
    <property type="term" value="C:endoplasmic reticulum"/>
    <property type="evidence" value="ECO:0007669"/>
    <property type="project" value="UniProtKB-SubCell"/>
</dbReference>
<dbReference type="SMART" id="SM00679">
    <property type="entry name" value="CTNS"/>
    <property type="match status" value="2"/>
</dbReference>
<dbReference type="PANTHER" id="PTHR16201">
    <property type="entry name" value="SEVEN TRANSMEMBRANE PROTEIN 1-RELATED"/>
    <property type="match status" value="1"/>
</dbReference>
<evidence type="ECO:0000313" key="17">
    <source>
        <dbReference type="EMBL" id="GAO48981.1"/>
    </source>
</evidence>
<evidence type="ECO:0000256" key="3">
    <source>
        <dbReference type="ARBA" id="ARBA00012614"/>
    </source>
</evidence>
<dbReference type="GO" id="GO:0034486">
    <property type="term" value="P:vacuolar transmembrane transport"/>
    <property type="evidence" value="ECO:0007669"/>
    <property type="project" value="UniProtKB-ARBA"/>
</dbReference>
<dbReference type="GO" id="GO:0015174">
    <property type="term" value="F:basic amino acid transmembrane transporter activity"/>
    <property type="evidence" value="ECO:0007669"/>
    <property type="project" value="UniProtKB-ARBA"/>
</dbReference>
<feature type="transmembrane region" description="Helical" evidence="15">
    <location>
        <begin position="488"/>
        <end position="509"/>
    </location>
</feature>
<dbReference type="Pfam" id="PF04101">
    <property type="entry name" value="Glyco_tran_28_C"/>
    <property type="match status" value="1"/>
</dbReference>
<dbReference type="FunFam" id="1.20.1280.290:FF:000009">
    <property type="entry name" value="PQ loop repeat family protein"/>
    <property type="match status" value="1"/>
</dbReference>
<comment type="similarity">
    <text evidence="13">Belongs to the glycosyltransferase 28 family.</text>
</comment>
<dbReference type="InterPro" id="IPR051415">
    <property type="entry name" value="LAAT-1"/>
</dbReference>
<comment type="similarity">
    <text evidence="10">Belongs to the laat-1 family.</text>
</comment>
<reference evidence="17 18" key="1">
    <citation type="journal article" date="2011" name="J. Gen. Appl. Microbiol.">
        <title>Draft genome sequencing of the enigmatic yeast Saitoella complicata.</title>
        <authorList>
            <person name="Nishida H."/>
            <person name="Hamamoto M."/>
            <person name="Sugiyama J."/>
        </authorList>
    </citation>
    <scope>NUCLEOTIDE SEQUENCE [LARGE SCALE GENOMIC DNA]</scope>
    <source>
        <strain evidence="17 18">NRRL Y-17804</strain>
    </source>
</reference>
<feature type="transmembrane region" description="Helical" evidence="15">
    <location>
        <begin position="521"/>
        <end position="545"/>
    </location>
</feature>
<proteinExistence type="inferred from homology"/>
<evidence type="ECO:0000256" key="8">
    <source>
        <dbReference type="ARBA" id="ARBA00024804"/>
    </source>
</evidence>
<dbReference type="InterPro" id="IPR007235">
    <property type="entry name" value="Glyco_trans_28_C"/>
</dbReference>
<comment type="subcellular location">
    <subcellularLocation>
        <location evidence="13">Endoplasmic reticulum</location>
    </subcellularLocation>
    <subcellularLocation>
        <location evidence="1">Membrane</location>
        <topology evidence="1">Multi-pass membrane protein</topology>
    </subcellularLocation>
</comment>
<evidence type="ECO:0000259" key="16">
    <source>
        <dbReference type="Pfam" id="PF04101"/>
    </source>
</evidence>
<feature type="transmembrane region" description="Helical" evidence="15">
    <location>
        <begin position="636"/>
        <end position="657"/>
    </location>
</feature>
<comment type="subunit">
    <text evidence="2 13">Heterodimer with ALG14 to form a functional enzyme.</text>
</comment>
<keyword evidence="7 15" id="KW-0472">Membrane</keyword>
<feature type="transmembrane region" description="Helical" evidence="15">
    <location>
        <begin position="687"/>
        <end position="705"/>
    </location>
</feature>
<dbReference type="GO" id="GO:0098852">
    <property type="term" value="C:lytic vacuole membrane"/>
    <property type="evidence" value="ECO:0007669"/>
    <property type="project" value="UniProtKB-ARBA"/>
</dbReference>
<dbReference type="EMBL" id="BACD03000019">
    <property type="protein sequence ID" value="GAO48981.1"/>
    <property type="molecule type" value="Genomic_DNA"/>
</dbReference>
<gene>
    <name evidence="13" type="primary">ALG13</name>
    <name evidence="17" type="ORF">G7K_3142-t1</name>
</gene>
<feature type="region of interest" description="Disordered" evidence="14">
    <location>
        <begin position="155"/>
        <end position="214"/>
    </location>
</feature>
<dbReference type="Gene3D" id="3.40.50.2000">
    <property type="entry name" value="Glycogen Phosphorylase B"/>
    <property type="match status" value="1"/>
</dbReference>
<comment type="catalytic activity">
    <reaction evidence="11">
        <text>an N-acetyl-alpha-D-glucosaminyl-diphospho-di-trans,poly-cis-dolichol + UDP-N-acetyl-alpha-D-glucosamine = an N,N'-diacetylchitobiosyl-diphospho-di-trans,poly-cis-dolichol + UDP + H(+)</text>
        <dbReference type="Rhea" id="RHEA:23380"/>
        <dbReference type="Rhea" id="RHEA-COMP:19507"/>
        <dbReference type="Rhea" id="RHEA-COMP:19510"/>
        <dbReference type="ChEBI" id="CHEBI:15378"/>
        <dbReference type="ChEBI" id="CHEBI:57269"/>
        <dbReference type="ChEBI" id="CHEBI:57705"/>
        <dbReference type="ChEBI" id="CHEBI:58223"/>
        <dbReference type="ChEBI" id="CHEBI:58427"/>
        <dbReference type="EC" id="2.4.1.141"/>
    </reaction>
</comment>
<feature type="compositionally biased region" description="Polar residues" evidence="14">
    <location>
        <begin position="268"/>
        <end position="277"/>
    </location>
</feature>
<keyword evidence="13" id="KW-0808">Transferase</keyword>
<feature type="transmembrane region" description="Helical" evidence="15">
    <location>
        <begin position="717"/>
        <end position="737"/>
    </location>
</feature>
<keyword evidence="6 15" id="KW-1133">Transmembrane helix</keyword>
<evidence type="ECO:0000256" key="11">
    <source>
        <dbReference type="ARBA" id="ARBA00048184"/>
    </source>
</evidence>
<dbReference type="GO" id="GO:0004577">
    <property type="term" value="F:N-acetylglucosaminyldiphosphodolichol N-acetylglucosaminyltransferase activity"/>
    <property type="evidence" value="ECO:0007669"/>
    <property type="project" value="UniProtKB-EC"/>
</dbReference>
<feature type="compositionally biased region" description="Basic and acidic residues" evidence="14">
    <location>
        <begin position="184"/>
        <end position="203"/>
    </location>
</feature>
<dbReference type="InterPro" id="IPR006603">
    <property type="entry name" value="PQ-loop_rpt"/>
</dbReference>
<dbReference type="AlphaFoldDB" id="A0A0E9NH36"/>
<comment type="function">
    <text evidence="8 13">Involved in protein N-glycosylation. Essential for the second step of the dolichol-linked oligosaccharide pathway.</text>
</comment>
<feature type="domain" description="Glycosyl transferase family 28 C-terminal" evidence="16">
    <location>
        <begin position="4"/>
        <end position="150"/>
    </location>
</feature>
<evidence type="ECO:0000313" key="18">
    <source>
        <dbReference type="Proteomes" id="UP000033140"/>
    </source>
</evidence>
<evidence type="ECO:0000256" key="4">
    <source>
        <dbReference type="ARBA" id="ARBA00017468"/>
    </source>
</evidence>
<evidence type="ECO:0000256" key="1">
    <source>
        <dbReference type="ARBA" id="ARBA00004141"/>
    </source>
</evidence>
<organism evidence="17 18">
    <name type="scientific">Saitoella complicata (strain BCRC 22490 / CBS 7301 / JCM 7358 / NBRC 10748 / NRRL Y-17804)</name>
    <dbReference type="NCBI Taxonomy" id="698492"/>
    <lineage>
        <taxon>Eukaryota</taxon>
        <taxon>Fungi</taxon>
        <taxon>Dikarya</taxon>
        <taxon>Ascomycota</taxon>
        <taxon>Taphrinomycotina</taxon>
        <taxon>Taphrinomycotina incertae sedis</taxon>
        <taxon>Saitoella</taxon>
    </lineage>
</organism>
<evidence type="ECO:0000256" key="6">
    <source>
        <dbReference type="ARBA" id="ARBA00022989"/>
    </source>
</evidence>
<keyword evidence="5 15" id="KW-0812">Transmembrane</keyword>
<evidence type="ECO:0000256" key="2">
    <source>
        <dbReference type="ARBA" id="ARBA00011198"/>
    </source>
</evidence>
<evidence type="ECO:0000256" key="9">
    <source>
        <dbReference type="ARBA" id="ARBA00032061"/>
    </source>
</evidence>
<keyword evidence="18" id="KW-1185">Reference proteome</keyword>
<evidence type="ECO:0000256" key="13">
    <source>
        <dbReference type="RuleBase" id="RU362128"/>
    </source>
</evidence>
<keyword evidence="13" id="KW-0256">Endoplasmic reticulum</keyword>
<dbReference type="Pfam" id="PF04193">
    <property type="entry name" value="PQ-loop"/>
    <property type="match status" value="2"/>
</dbReference>